<dbReference type="InterPro" id="IPR012312">
    <property type="entry name" value="Hemerythrin-like"/>
</dbReference>
<dbReference type="Proteomes" id="UP000536604">
    <property type="component" value="Unassembled WGS sequence"/>
</dbReference>
<comment type="caution">
    <text evidence="3">The sequence shown here is derived from an EMBL/GenBank/DDBJ whole genome shotgun (WGS) entry which is preliminary data.</text>
</comment>
<dbReference type="InterPro" id="IPR018720">
    <property type="entry name" value="DUF2249"/>
</dbReference>
<dbReference type="Gene3D" id="1.20.120.520">
    <property type="entry name" value="nmb1532 protein domain like"/>
    <property type="match status" value="1"/>
</dbReference>
<evidence type="ECO:0000259" key="2">
    <source>
        <dbReference type="Pfam" id="PF10006"/>
    </source>
</evidence>
<feature type="domain" description="Hemerythrin-like" evidence="1">
    <location>
        <begin position="19"/>
        <end position="142"/>
    </location>
</feature>
<evidence type="ECO:0000313" key="4">
    <source>
        <dbReference type="Proteomes" id="UP000536604"/>
    </source>
</evidence>
<dbReference type="RefSeq" id="WP_184293089.1">
    <property type="nucleotide sequence ID" value="NZ_JACHJO010000011.1"/>
</dbReference>
<sequence length="267" mass="28542">MTLSARAPHDAGSRQDATVAAIRSHHGRIGRTVADHALTVQNAIDRLSSPAERRDQLLDYCVTEVLPHAEAEEAVLYKAAGQHDHLRLLVKAMCDEHVLLRGLVDRLAAARTPAEVGGAAAALDALLRSHLDKENDVLLPALVDAGTDLAALLEGMHEILGPDAEEAEGGCACGGCGCGAAEAYPADGADGTGGADELDVRVLPHAQRHERIFATFAALAVGTSFVLVNDHDPRPLYNQFAARFPGEFSWEYLETGPREWRVRVGRL</sequence>
<evidence type="ECO:0000259" key="1">
    <source>
        <dbReference type="Pfam" id="PF01814"/>
    </source>
</evidence>
<accession>A0A841ISJ0</accession>
<proteinExistence type="predicted"/>
<feature type="domain" description="DUF2249" evidence="2">
    <location>
        <begin position="197"/>
        <end position="265"/>
    </location>
</feature>
<organism evidence="3 4">
    <name type="scientific">Nocardiopsis algeriensis</name>
    <dbReference type="NCBI Taxonomy" id="1478215"/>
    <lineage>
        <taxon>Bacteria</taxon>
        <taxon>Bacillati</taxon>
        <taxon>Actinomycetota</taxon>
        <taxon>Actinomycetes</taxon>
        <taxon>Streptosporangiales</taxon>
        <taxon>Nocardiopsidaceae</taxon>
        <taxon>Nocardiopsis</taxon>
    </lineage>
</organism>
<dbReference type="Pfam" id="PF01814">
    <property type="entry name" value="Hemerythrin"/>
    <property type="match status" value="1"/>
</dbReference>
<gene>
    <name evidence="3" type="ORF">FHS13_003617</name>
</gene>
<dbReference type="Pfam" id="PF10006">
    <property type="entry name" value="DUF2249"/>
    <property type="match status" value="1"/>
</dbReference>
<name>A0A841ISJ0_9ACTN</name>
<reference evidence="3 4" key="1">
    <citation type="submission" date="2020-08" db="EMBL/GenBank/DDBJ databases">
        <title>Genomic Encyclopedia of Type Strains, Phase III (KMG-III): the genomes of soil and plant-associated and newly described type strains.</title>
        <authorList>
            <person name="Whitman W."/>
        </authorList>
    </citation>
    <scope>NUCLEOTIDE SEQUENCE [LARGE SCALE GENOMIC DNA]</scope>
    <source>
        <strain evidence="3 4">CECT 8712</strain>
    </source>
</reference>
<dbReference type="AlphaFoldDB" id="A0A841ISJ0"/>
<keyword evidence="4" id="KW-1185">Reference proteome</keyword>
<dbReference type="EMBL" id="JACHJO010000011">
    <property type="protein sequence ID" value="MBB6121643.1"/>
    <property type="molecule type" value="Genomic_DNA"/>
</dbReference>
<protein>
    <submittedName>
        <fullName evidence="3">Uncharacterized protein (DUF2249 family)</fullName>
    </submittedName>
</protein>
<evidence type="ECO:0000313" key="3">
    <source>
        <dbReference type="EMBL" id="MBB6121643.1"/>
    </source>
</evidence>